<evidence type="ECO:0000256" key="1">
    <source>
        <dbReference type="PROSITE-ProRule" id="PRU01005"/>
    </source>
</evidence>
<comment type="caution">
    <text evidence="3">The sequence shown here is derived from an EMBL/GenBank/DDBJ whole genome shotgun (WGS) entry which is preliminary data.</text>
</comment>
<name>A0A817FAP1_LEPSM</name>
<reference evidence="3" key="1">
    <citation type="submission" date="2021-02" db="EMBL/GenBank/DDBJ databases">
        <authorList>
            <person name="Bekaert M."/>
        </authorList>
    </citation>
    <scope>NUCLEOTIDE SEQUENCE</scope>
    <source>
        <strain evidence="3">IoA-00</strain>
    </source>
</reference>
<dbReference type="SMART" id="SM00254">
    <property type="entry name" value="ShKT"/>
    <property type="match status" value="1"/>
</dbReference>
<accession>A0A817FAP1</accession>
<dbReference type="PROSITE" id="PS51670">
    <property type="entry name" value="SHKT"/>
    <property type="match status" value="1"/>
</dbReference>
<keyword evidence="4" id="KW-1185">Reference proteome</keyword>
<dbReference type="Proteomes" id="UP000675881">
    <property type="component" value="Unassembled WGS sequence"/>
</dbReference>
<organism evidence="3 4">
    <name type="scientific">Lepeophtheirus salmonis</name>
    <name type="common">Salmon louse</name>
    <name type="synonym">Caligus salmonis</name>
    <dbReference type="NCBI Taxonomy" id="72036"/>
    <lineage>
        <taxon>Eukaryota</taxon>
        <taxon>Metazoa</taxon>
        <taxon>Ecdysozoa</taxon>
        <taxon>Arthropoda</taxon>
        <taxon>Crustacea</taxon>
        <taxon>Multicrustacea</taxon>
        <taxon>Hexanauplia</taxon>
        <taxon>Copepoda</taxon>
        <taxon>Siphonostomatoida</taxon>
        <taxon>Caligidae</taxon>
        <taxon>Lepeophtheirus</taxon>
    </lineage>
</organism>
<protein>
    <submittedName>
        <fullName evidence="3">(salmon louse) hypothetical protein</fullName>
    </submittedName>
</protein>
<evidence type="ECO:0000313" key="3">
    <source>
        <dbReference type="EMBL" id="CAF2743196.1"/>
    </source>
</evidence>
<gene>
    <name evidence="3" type="ORF">LSAA_156</name>
</gene>
<evidence type="ECO:0000313" key="4">
    <source>
        <dbReference type="Proteomes" id="UP000675881"/>
    </source>
</evidence>
<dbReference type="AlphaFoldDB" id="A0A817FAP1"/>
<proteinExistence type="predicted"/>
<feature type="domain" description="ShKT" evidence="2">
    <location>
        <begin position="44"/>
        <end position="77"/>
    </location>
</feature>
<evidence type="ECO:0000259" key="2">
    <source>
        <dbReference type="PROSITE" id="PS51670"/>
    </source>
</evidence>
<comment type="caution">
    <text evidence="1">Lacks conserved residue(s) required for the propagation of feature annotation.</text>
</comment>
<sequence>MFFSIRLAKCTDNNGACYRDGVEECFLPHIAKACRKTCAGCDECEDLISIEFCELYQNQCNTDASIRYSCRKTCGLCKSDCNNAYYDNAVCEEYKARNTCDDVLRSSKMKEICKKPVVVVNKYKTKLFY</sequence>
<dbReference type="Pfam" id="PF01549">
    <property type="entry name" value="ShK"/>
    <property type="match status" value="1"/>
</dbReference>
<dbReference type="InterPro" id="IPR003582">
    <property type="entry name" value="ShKT_dom"/>
</dbReference>
<dbReference type="EMBL" id="CAJNVT010000040">
    <property type="protein sequence ID" value="CAF2743196.1"/>
    <property type="molecule type" value="Genomic_DNA"/>
</dbReference>